<keyword evidence="9 10" id="KW-0472">Membrane</keyword>
<name>A0A098M0V1_9SAUR</name>
<evidence type="ECO:0000256" key="4">
    <source>
        <dbReference type="ARBA" id="ARBA00022692"/>
    </source>
</evidence>
<dbReference type="GO" id="GO:0045277">
    <property type="term" value="C:respiratory chain complex IV"/>
    <property type="evidence" value="ECO:0007669"/>
    <property type="project" value="InterPro"/>
</dbReference>
<comment type="subcellular location">
    <subcellularLocation>
        <location evidence="1">Mitochondrion inner membrane</location>
        <topology evidence="1">Single-pass membrane protein</topology>
    </subcellularLocation>
</comment>
<keyword evidence="5" id="KW-0999">Mitochondrion inner membrane</keyword>
<reference evidence="11" key="1">
    <citation type="submission" date="2014-09" db="EMBL/GenBank/DDBJ databases">
        <title>RNA-seq and high-definition mass spectrometry reveal the complex and divergent venoms of two rear-fanged colubrid snakes.</title>
        <authorList>
            <person name="McGivern J.J."/>
            <person name="Wray K.P."/>
            <person name="Margres M.J."/>
            <person name="Couch M.E."/>
            <person name="Mackessy S.P."/>
            <person name="Rokyta D.R."/>
        </authorList>
    </citation>
    <scope>NUCLEOTIDE SEQUENCE</scope>
    <source>
        <tissue evidence="11">Venom gland</tissue>
    </source>
</reference>
<evidence type="ECO:0000256" key="7">
    <source>
        <dbReference type="ARBA" id="ARBA00022989"/>
    </source>
</evidence>
<accession>A0A098M0V1</accession>
<dbReference type="InterPro" id="IPR036548">
    <property type="entry name" value="Cyt_c_oxidase_su8_sf"/>
</dbReference>
<evidence type="ECO:0000256" key="10">
    <source>
        <dbReference type="SAM" id="Phobius"/>
    </source>
</evidence>
<feature type="transmembrane region" description="Helical" evidence="10">
    <location>
        <begin position="34"/>
        <end position="57"/>
    </location>
</feature>
<evidence type="ECO:0000256" key="8">
    <source>
        <dbReference type="ARBA" id="ARBA00023128"/>
    </source>
</evidence>
<organism evidence="11">
    <name type="scientific">Hypsiglena sp. JMG-2014</name>
    <dbReference type="NCBI Taxonomy" id="1550645"/>
    <lineage>
        <taxon>Eukaryota</taxon>
        <taxon>Metazoa</taxon>
        <taxon>Chordata</taxon>
        <taxon>Craniata</taxon>
        <taxon>Vertebrata</taxon>
        <taxon>Euteleostomi</taxon>
        <taxon>Lepidosauria</taxon>
        <taxon>Squamata</taxon>
        <taxon>Bifurcata</taxon>
        <taxon>Unidentata</taxon>
        <taxon>Episquamata</taxon>
        <taxon>Toxicofera</taxon>
        <taxon>Serpentes</taxon>
        <taxon>Colubroidea</taxon>
        <taxon>Dipsadidae</taxon>
        <taxon>Hypsiglena</taxon>
    </lineage>
</organism>
<protein>
    <submittedName>
        <fullName evidence="11">Cytochrome c oxidase subunit 8B, mitochondrial</fullName>
    </submittedName>
</protein>
<keyword evidence="6" id="KW-0809">Transit peptide</keyword>
<evidence type="ECO:0000256" key="5">
    <source>
        <dbReference type="ARBA" id="ARBA00022792"/>
    </source>
</evidence>
<dbReference type="SUPFAM" id="SSF81431">
    <property type="entry name" value="Mitochondrial cytochrome c oxidase subunit VIIIb (aka IX)"/>
    <property type="match status" value="1"/>
</dbReference>
<dbReference type="GO" id="GO:0006123">
    <property type="term" value="P:mitochondrial electron transport, cytochrome c to oxygen"/>
    <property type="evidence" value="ECO:0007669"/>
    <property type="project" value="InterPro"/>
</dbReference>
<dbReference type="Pfam" id="PF02285">
    <property type="entry name" value="COX8"/>
    <property type="match status" value="1"/>
</dbReference>
<dbReference type="InterPro" id="IPR003205">
    <property type="entry name" value="Cyt_c_oxidase_su8"/>
</dbReference>
<keyword evidence="7 10" id="KW-1133">Transmembrane helix</keyword>
<comment type="similarity">
    <text evidence="3">Belongs to the cytochrome c oxidase VIII family.</text>
</comment>
<keyword evidence="8" id="KW-0496">Mitochondrion</keyword>
<evidence type="ECO:0000256" key="6">
    <source>
        <dbReference type="ARBA" id="ARBA00022946"/>
    </source>
</evidence>
<evidence type="ECO:0000313" key="11">
    <source>
        <dbReference type="EMBL" id="JAC95841.1"/>
    </source>
</evidence>
<evidence type="ECO:0000256" key="3">
    <source>
        <dbReference type="ARBA" id="ARBA00010117"/>
    </source>
</evidence>
<evidence type="ECO:0000256" key="2">
    <source>
        <dbReference type="ARBA" id="ARBA00004673"/>
    </source>
</evidence>
<dbReference type="EMBL" id="GBSI01000655">
    <property type="protein sequence ID" value="JAC95841.1"/>
    <property type="molecule type" value="Transcribed_RNA"/>
</dbReference>
<sequence length="64" mass="7039">MLALQRGLRLLNGTVRSQILPRAKMSSNSGKNSFLENAIGFTVIFAGGFFPICWVMGNLDSYTK</sequence>
<proteinExistence type="inferred from homology"/>
<evidence type="ECO:0000256" key="9">
    <source>
        <dbReference type="ARBA" id="ARBA00023136"/>
    </source>
</evidence>
<dbReference type="AlphaFoldDB" id="A0A098M0V1"/>
<evidence type="ECO:0000256" key="1">
    <source>
        <dbReference type="ARBA" id="ARBA00004434"/>
    </source>
</evidence>
<dbReference type="Gene3D" id="4.10.81.10">
    <property type="entry name" value="Cytochrome c oxidase, subunit 8"/>
    <property type="match status" value="1"/>
</dbReference>
<keyword evidence="4 10" id="KW-0812">Transmembrane</keyword>
<dbReference type="GO" id="GO:0005743">
    <property type="term" value="C:mitochondrial inner membrane"/>
    <property type="evidence" value="ECO:0007669"/>
    <property type="project" value="UniProtKB-SubCell"/>
</dbReference>
<dbReference type="UniPathway" id="UPA00705"/>
<comment type="pathway">
    <text evidence="2">Energy metabolism; oxidative phosphorylation.</text>
</comment>